<keyword evidence="3" id="KW-1185">Reference proteome</keyword>
<keyword evidence="1" id="KW-0812">Transmembrane</keyword>
<keyword evidence="1" id="KW-1133">Transmembrane helix</keyword>
<dbReference type="OrthoDB" id="2121326at2759"/>
<evidence type="ECO:0000313" key="2">
    <source>
        <dbReference type="EMBL" id="OLP86095.1"/>
    </source>
</evidence>
<gene>
    <name evidence="2" type="ORF">AK812_SmicGene32833</name>
</gene>
<evidence type="ECO:0000256" key="1">
    <source>
        <dbReference type="SAM" id="Phobius"/>
    </source>
</evidence>
<proteinExistence type="predicted"/>
<dbReference type="EMBL" id="LSRX01000936">
    <property type="protein sequence ID" value="OLP86095.1"/>
    <property type="molecule type" value="Genomic_DNA"/>
</dbReference>
<protein>
    <submittedName>
        <fullName evidence="2">Uncharacterized protein</fullName>
    </submittedName>
</protein>
<keyword evidence="1" id="KW-0472">Membrane</keyword>
<comment type="caution">
    <text evidence="2">The sequence shown here is derived from an EMBL/GenBank/DDBJ whole genome shotgun (WGS) entry which is preliminary data.</text>
</comment>
<feature type="transmembrane region" description="Helical" evidence="1">
    <location>
        <begin position="195"/>
        <end position="216"/>
    </location>
</feature>
<evidence type="ECO:0000313" key="3">
    <source>
        <dbReference type="Proteomes" id="UP000186817"/>
    </source>
</evidence>
<name>A0A1Q9CT71_SYMMI</name>
<dbReference type="Proteomes" id="UP000186817">
    <property type="component" value="Unassembled WGS sequence"/>
</dbReference>
<accession>A0A1Q9CT71</accession>
<organism evidence="2 3">
    <name type="scientific">Symbiodinium microadriaticum</name>
    <name type="common">Dinoflagellate</name>
    <name type="synonym">Zooxanthella microadriatica</name>
    <dbReference type="NCBI Taxonomy" id="2951"/>
    <lineage>
        <taxon>Eukaryota</taxon>
        <taxon>Sar</taxon>
        <taxon>Alveolata</taxon>
        <taxon>Dinophyceae</taxon>
        <taxon>Suessiales</taxon>
        <taxon>Symbiodiniaceae</taxon>
        <taxon>Symbiodinium</taxon>
    </lineage>
</organism>
<sequence>MDTTFVALIPKFPEYGQRAVSHRPSESSQDRGFDQTDFRCDSPFRVAGRCQNFTRRLADICSEEVAVAWDVGDAVVQIKDGADLNELLSKHPVDFCPKTMLIQLRIQATTPLATRPERAAIRSLLVAQIVMVKFYKEWLAAKELQALGSTVRLAATQDDSLMDDFDAKLVPQPRFRQWGWDHDDVFDFMRTFDTMVLPAACLPLILLALMLLVLLARYAENLRMVPLLVHLAAQLKAEAEDGGHCMLLILAGTLVRHLTDENFTVAVVNTGDGLQPGPWLRYHPLRASGEAAVSDATTRVRFCLRACGATEETAAWSQALSAMSRALGSSATCLGAGELAMVRCATVSVARVRLHAMLRAKKIVDRNFRHVACFQRNQQEHERFGEKFRSWELDAVRQLVQRVQEEDVEHLKGQACVAGASGQDTRCFWMQEMKQETKAERDKKALFLSDGEKSGMVRIRKTV</sequence>
<dbReference type="AlphaFoldDB" id="A0A1Q9CT71"/>
<reference evidence="2 3" key="1">
    <citation type="submission" date="2016-02" db="EMBL/GenBank/DDBJ databases">
        <title>Genome analysis of coral dinoflagellate symbionts highlights evolutionary adaptations to a symbiotic lifestyle.</title>
        <authorList>
            <person name="Aranda M."/>
            <person name="Li Y."/>
            <person name="Liew Y.J."/>
            <person name="Baumgarten S."/>
            <person name="Simakov O."/>
            <person name="Wilson M."/>
            <person name="Piel J."/>
            <person name="Ashoor H."/>
            <person name="Bougouffa S."/>
            <person name="Bajic V.B."/>
            <person name="Ryu T."/>
            <person name="Ravasi T."/>
            <person name="Bayer T."/>
            <person name="Micklem G."/>
            <person name="Kim H."/>
            <person name="Bhak J."/>
            <person name="Lajeunesse T.C."/>
            <person name="Voolstra C.R."/>
        </authorList>
    </citation>
    <scope>NUCLEOTIDE SEQUENCE [LARGE SCALE GENOMIC DNA]</scope>
    <source>
        <strain evidence="2 3">CCMP2467</strain>
    </source>
</reference>